<dbReference type="EMBL" id="CAAKNF010000194">
    <property type="protein sequence ID" value="VIO97212.1"/>
    <property type="molecule type" value="Genomic_DNA"/>
</dbReference>
<accession>A0A4E9FL29</accession>
<evidence type="ECO:0000313" key="3">
    <source>
        <dbReference type="WBParaSite" id="Bm2049b.1"/>
    </source>
</evidence>
<dbReference type="OrthoDB" id="5865875at2759"/>
<dbReference type="RefSeq" id="XP_042936907.1">
    <property type="nucleotide sequence ID" value="XM_043080973.1"/>
</dbReference>
<dbReference type="CTD" id="66059537"/>
<sequence length="523" mass="60216">MKERDRDGDKEKQPIIFDQTINQSTDQSIDQSTICDIEYVSFKYIWATKVLMRQLNDNESVILHVSPKFATVHGQVAFQWSLQMRGTTFLNDKVEMELAKGSQDEVECEPNYIALSLYFNDGPAPIIDNLQTITKLLQNKKCSIDGNDDNDDGDGANGYVVAETKRLSAIRGKETELTTIQRFDFSNYIKENVGQIVRLSIMLNFPVQVFEPSTYLNTLTPTPITSFLTANYRARASSKVFNRRSRKNKLLTNMDDNLRRRLSLKQQEDVEEIFNRIINEENEYYNKSHSESDFKSYEGLQKAGYKTILFKKLLMACCDGCQKKAKIMEEENFEMEQEDGLEGLDDENTFECNEQNKDALHEMLANMFFTRVALPEMGFVENFADFLIDAELNNLPVLKRVCEGYLCSELNSKKDLITSLLLELLFLAIVFNLRVLKSMTLSELSDRPDELNGPDALLALDEYKSLDRRMIKLSGSNLVEVIEEVQRFRKQKLRTKLIKQITKNISDDINQMKTDNNMNSAQL</sequence>
<reference evidence="3" key="3">
    <citation type="submission" date="2019-12" db="UniProtKB">
        <authorList>
            <consortium name="WormBaseParasite"/>
        </authorList>
    </citation>
    <scope>IDENTIFICATION</scope>
</reference>
<dbReference type="KEGG" id="bmy:BM_BM2049"/>
<name>A0A4E9FL29_BRUMA</name>
<dbReference type="GeneID" id="66059537"/>
<reference evidence="2" key="1">
    <citation type="journal article" date="2007" name="Science">
        <title>Draft genome of the filarial nematode parasite Brugia malayi.</title>
        <authorList>
            <person name="Ghedin E."/>
            <person name="Wang S."/>
            <person name="Spiro D."/>
            <person name="Caler E."/>
            <person name="Zhao Q."/>
            <person name="Crabtree J."/>
            <person name="Allen J.E."/>
            <person name="Delcher A.L."/>
            <person name="Guiliano D.B."/>
            <person name="Miranda-Saavedra D."/>
            <person name="Angiuoli S.V."/>
            <person name="Creasy T."/>
            <person name="Amedeo P."/>
            <person name="Haas B."/>
            <person name="El-Sayed N.M."/>
            <person name="Wortman J.R."/>
            <person name="Feldblyum T."/>
            <person name="Tallon L."/>
            <person name="Schatz M."/>
            <person name="Shumway M."/>
            <person name="Koo H."/>
            <person name="Salzberg S.L."/>
            <person name="Schobel S."/>
            <person name="Pertea M."/>
            <person name="Pop M."/>
            <person name="White O."/>
            <person name="Barton G.J."/>
            <person name="Carlow C.K."/>
            <person name="Crawford M.J."/>
            <person name="Daub J."/>
            <person name="Dimmic M.W."/>
            <person name="Estes C.F."/>
            <person name="Foster J.M."/>
            <person name="Ganatra M."/>
            <person name="Gregory W.F."/>
            <person name="Johnson N.M."/>
            <person name="Jin J."/>
            <person name="Komuniecki R."/>
            <person name="Korf I."/>
            <person name="Kumar S."/>
            <person name="Laney S."/>
            <person name="Li B.W."/>
            <person name="Li W."/>
            <person name="Lindblom T.H."/>
            <person name="Lustigman S."/>
            <person name="Ma D."/>
            <person name="Maina C.V."/>
            <person name="Martin D.M."/>
            <person name="McCarter J.P."/>
            <person name="McReynolds L."/>
            <person name="Mitreva M."/>
            <person name="Nutman T.B."/>
            <person name="Parkinson J."/>
            <person name="Peregrin-Alvarez J.M."/>
            <person name="Poole C."/>
            <person name="Ren Q."/>
            <person name="Saunders L."/>
            <person name="Sluder A.E."/>
            <person name="Smith K."/>
            <person name="Stanke M."/>
            <person name="Unnasch T.R."/>
            <person name="Ware J."/>
            <person name="Wei A.D."/>
            <person name="Weil G."/>
            <person name="Williams D.J."/>
            <person name="Zhang Y."/>
            <person name="Williams S.A."/>
            <person name="Fraser-Liggett C."/>
            <person name="Slatko B."/>
            <person name="Blaxter M.L."/>
            <person name="Scott A.L."/>
        </authorList>
    </citation>
    <scope>NUCLEOTIDE SEQUENCE</scope>
    <source>
        <strain evidence="2">FR3</strain>
    </source>
</reference>
<protein>
    <submittedName>
        <fullName evidence="3">BTB domain-containing protein</fullName>
    </submittedName>
</protein>
<gene>
    <name evidence="1 3" type="primary">Bm2049</name>
    <name evidence="1" type="ORF">BM_BM2049</name>
</gene>
<keyword evidence="2" id="KW-1185">Reference proteome</keyword>
<reference evidence="1" key="2">
    <citation type="submission" date="2019-04" db="EMBL/GenBank/DDBJ databases">
        <authorList>
            <person name="Howe K."/>
            <person name="Paulini M."/>
            <person name="Williams G."/>
        </authorList>
    </citation>
    <scope>NUCLEOTIDE SEQUENCE [LARGE SCALE GENOMIC DNA]</scope>
    <source>
        <strain evidence="1">FR3</strain>
    </source>
</reference>
<dbReference type="WBParaSite" id="Bm2049b.1">
    <property type="protein sequence ID" value="Bm2049b.1"/>
    <property type="gene ID" value="WBGene00222310"/>
</dbReference>
<dbReference type="Proteomes" id="UP000006672">
    <property type="component" value="Unassembled WGS sequence"/>
</dbReference>
<evidence type="ECO:0000313" key="2">
    <source>
        <dbReference type="Proteomes" id="UP000006672"/>
    </source>
</evidence>
<dbReference type="AlphaFoldDB" id="A0A4E9FL29"/>
<organism evidence="1">
    <name type="scientific">Brugia malayi</name>
    <name type="common">Filarial nematode worm</name>
    <dbReference type="NCBI Taxonomy" id="6279"/>
    <lineage>
        <taxon>Eukaryota</taxon>
        <taxon>Metazoa</taxon>
        <taxon>Ecdysozoa</taxon>
        <taxon>Nematoda</taxon>
        <taxon>Chromadorea</taxon>
        <taxon>Rhabditida</taxon>
        <taxon>Spirurina</taxon>
        <taxon>Spiruromorpha</taxon>
        <taxon>Filarioidea</taxon>
        <taxon>Onchocercidae</taxon>
        <taxon>Brugia</taxon>
    </lineage>
</organism>
<evidence type="ECO:0000313" key="1">
    <source>
        <dbReference type="EMBL" id="VIO97212.1"/>
    </source>
</evidence>
<proteinExistence type="predicted"/>
<accession>A0A5S6PGK6</accession>